<dbReference type="InterPro" id="IPR035897">
    <property type="entry name" value="Toll_tir_struct_dom_sf"/>
</dbReference>
<dbReference type="Pfam" id="PF13676">
    <property type="entry name" value="TIR_2"/>
    <property type="match status" value="1"/>
</dbReference>
<dbReference type="Proteomes" id="UP000276133">
    <property type="component" value="Unassembled WGS sequence"/>
</dbReference>
<dbReference type="InterPro" id="IPR000157">
    <property type="entry name" value="TIR_dom"/>
</dbReference>
<proteinExistence type="predicted"/>
<dbReference type="AlphaFoldDB" id="A0A3M7P8Z7"/>
<dbReference type="STRING" id="10195.A0A3M7P8Z7"/>
<reference evidence="2 3" key="1">
    <citation type="journal article" date="2018" name="Sci. Rep.">
        <title>Genomic signatures of local adaptation to the degree of environmental predictability in rotifers.</title>
        <authorList>
            <person name="Franch-Gras L."/>
            <person name="Hahn C."/>
            <person name="Garcia-Roger E.M."/>
            <person name="Carmona M.J."/>
            <person name="Serra M."/>
            <person name="Gomez A."/>
        </authorList>
    </citation>
    <scope>NUCLEOTIDE SEQUENCE [LARGE SCALE GENOMIC DNA]</scope>
    <source>
        <strain evidence="2">HYR1</strain>
    </source>
</reference>
<dbReference type="PANTHER" id="PTHR46270">
    <property type="entry name" value="ARMADILLO-TYPE FOLD-RELATED"/>
    <property type="match status" value="1"/>
</dbReference>
<evidence type="ECO:0000313" key="3">
    <source>
        <dbReference type="Proteomes" id="UP000276133"/>
    </source>
</evidence>
<dbReference type="EMBL" id="REGN01012483">
    <property type="protein sequence ID" value="RMZ95250.1"/>
    <property type="molecule type" value="Genomic_DNA"/>
</dbReference>
<dbReference type="GO" id="GO:0007165">
    <property type="term" value="P:signal transduction"/>
    <property type="evidence" value="ECO:0007669"/>
    <property type="project" value="InterPro"/>
</dbReference>
<evidence type="ECO:0000259" key="1">
    <source>
        <dbReference type="Pfam" id="PF13676"/>
    </source>
</evidence>
<comment type="caution">
    <text evidence="2">The sequence shown here is derived from an EMBL/GenBank/DDBJ whole genome shotgun (WGS) entry which is preliminary data.</text>
</comment>
<name>A0A3M7P8Z7_BRAPC</name>
<dbReference type="OrthoDB" id="2148946at2759"/>
<evidence type="ECO:0000313" key="2">
    <source>
        <dbReference type="EMBL" id="RMZ95250.1"/>
    </source>
</evidence>
<feature type="domain" description="TIR" evidence="1">
    <location>
        <begin position="384"/>
        <end position="503"/>
    </location>
</feature>
<dbReference type="Gene3D" id="3.40.50.10140">
    <property type="entry name" value="Toll/interleukin-1 receptor homology (TIR) domain"/>
    <property type="match status" value="1"/>
</dbReference>
<keyword evidence="3" id="KW-1185">Reference proteome</keyword>
<dbReference type="PANTHER" id="PTHR46270:SF2">
    <property type="entry name" value="TIR DOMAIN-CONTAINING PROTEIN"/>
    <property type="match status" value="1"/>
</dbReference>
<gene>
    <name evidence="2" type="ORF">BpHYR1_028205</name>
</gene>
<protein>
    <recommendedName>
        <fullName evidence="1">TIR domain-containing protein</fullName>
    </recommendedName>
</protein>
<dbReference type="SUPFAM" id="SSF52200">
    <property type="entry name" value="Toll/Interleukin receptor TIR domain"/>
    <property type="match status" value="1"/>
</dbReference>
<sequence>MSDISDKFDSNDVEAYVNYLKSLQNFDSLLENGENFSEFLVHCYQIVLDNSRYIELVSKTKIYQFFSALLQHICSIRSTIDFKSCTRQIDYYDPEFNRSEKILHFLSIVNFFLNTTFLYSTEARCYFNENVDHLKTFMIFLNDIEFISAFTTYQSHFDGFINTLYYLSESSNEYKHNWLSLDSTKIVLNFARSIPKWNFVAYAIIALIASDQEMESMDELDQILSKFIPLTIECIREPICFYSKQFHDQSESVNESIRTINGNNGFVYLIDYYLNTLYGYSINDKFREKIFFYQDLAESVKFLVYDGNEVEKFYALKLLTQLSFNENIKKKLGNDKEFFEFLKEVNSAESFEFKKLKIISSDFIWLLSKSEPELEKLDQHGLHIMISYNTASREMCLKIKNELEQTGLKIWIDVDEIHGSSLDSMAKAIENSSIILMCVSEKYRQSINCQAEAQYAFRLNKTIIPLVMQPGYHNVSGWLGIIIGDKIFVDFTKYKFEESLKRLKNQINLCFNKSKSVTAQQPELVLNTNSNGPKDWDEEKVKTWFQEYGILNLFEILKPLNGGILFQMYELKIFSPEFFYKSLTSKEYVDLKMISVFTFELVKLFKNT</sequence>
<organism evidence="2 3">
    <name type="scientific">Brachionus plicatilis</name>
    <name type="common">Marine rotifer</name>
    <name type="synonym">Brachionus muelleri</name>
    <dbReference type="NCBI Taxonomy" id="10195"/>
    <lineage>
        <taxon>Eukaryota</taxon>
        <taxon>Metazoa</taxon>
        <taxon>Spiralia</taxon>
        <taxon>Gnathifera</taxon>
        <taxon>Rotifera</taxon>
        <taxon>Eurotatoria</taxon>
        <taxon>Monogononta</taxon>
        <taxon>Pseudotrocha</taxon>
        <taxon>Ploima</taxon>
        <taxon>Brachionidae</taxon>
        <taxon>Brachionus</taxon>
    </lineage>
</organism>
<accession>A0A3M7P8Z7</accession>